<reference evidence="5" key="1">
    <citation type="submission" date="2014-09" db="EMBL/GenBank/DDBJ databases">
        <title>Draft genome sequence of an oleaginous Mucoromycotina fungus Mucor ambiguus NBRC6742.</title>
        <authorList>
            <person name="Takeda I."/>
            <person name="Yamane N."/>
            <person name="Morita T."/>
            <person name="Tamano K."/>
            <person name="Machida M."/>
            <person name="Baker S."/>
            <person name="Koike H."/>
        </authorList>
    </citation>
    <scope>NUCLEOTIDE SEQUENCE</scope>
    <source>
        <strain evidence="5">NBRC 6742</strain>
    </source>
</reference>
<dbReference type="GO" id="GO:0016977">
    <property type="term" value="F:chitosanase activity"/>
    <property type="evidence" value="ECO:0007669"/>
    <property type="project" value="InterPro"/>
</dbReference>
<dbReference type="AlphaFoldDB" id="A0A0C9MJ47"/>
<dbReference type="Gene3D" id="3.20.20.100">
    <property type="entry name" value="NADP-dependent oxidoreductase domain"/>
    <property type="match status" value="1"/>
</dbReference>
<dbReference type="Gene3D" id="3.30.386.10">
    <property type="entry name" value="Chitosanase, subunit A, domain 2"/>
    <property type="match status" value="1"/>
</dbReference>
<dbReference type="GO" id="GO:0016491">
    <property type="term" value="F:oxidoreductase activity"/>
    <property type="evidence" value="ECO:0007669"/>
    <property type="project" value="UniProtKB-KW"/>
</dbReference>
<dbReference type="SUPFAM" id="SSF51430">
    <property type="entry name" value="NAD(P)-linked oxidoreductase"/>
    <property type="match status" value="1"/>
</dbReference>
<evidence type="ECO:0000256" key="1">
    <source>
        <dbReference type="ARBA" id="ARBA00006515"/>
    </source>
</evidence>
<keyword evidence="3" id="KW-0560">Oxidoreductase</keyword>
<organism evidence="5">
    <name type="scientific">Mucor ambiguus</name>
    <dbReference type="NCBI Taxonomy" id="91626"/>
    <lineage>
        <taxon>Eukaryota</taxon>
        <taxon>Fungi</taxon>
        <taxon>Fungi incertae sedis</taxon>
        <taxon>Mucoromycota</taxon>
        <taxon>Mucoromycotina</taxon>
        <taxon>Mucoromycetes</taxon>
        <taxon>Mucorales</taxon>
        <taxon>Mucorineae</taxon>
        <taxon>Mucoraceae</taxon>
        <taxon>Mucor</taxon>
    </lineage>
</organism>
<feature type="domain" description="NADP-dependent oxidoreductase" evidence="4">
    <location>
        <begin position="359"/>
        <end position="652"/>
    </location>
</feature>
<dbReference type="InterPro" id="IPR023099">
    <property type="entry name" value="Glyco_hydro_46_N"/>
</dbReference>
<dbReference type="PRINTS" id="PR01577">
    <property type="entry name" value="KCNABCHANNEL"/>
</dbReference>
<dbReference type="SUPFAM" id="SSF53955">
    <property type="entry name" value="Lysozyme-like"/>
    <property type="match status" value="1"/>
</dbReference>
<dbReference type="Gene3D" id="1.20.141.10">
    <property type="entry name" value="Chitosanase, subunit A, domain 1"/>
    <property type="match status" value="1"/>
</dbReference>
<evidence type="ECO:0000259" key="4">
    <source>
        <dbReference type="Pfam" id="PF00248"/>
    </source>
</evidence>
<dbReference type="InterPro" id="IPR005399">
    <property type="entry name" value="K_chnl_volt-dep_bsu_KCNAB-rel"/>
</dbReference>
<dbReference type="OrthoDB" id="1720422at2759"/>
<evidence type="ECO:0000313" key="6">
    <source>
        <dbReference type="Proteomes" id="UP000053815"/>
    </source>
</evidence>
<dbReference type="STRING" id="91626.A0A0C9MJ47"/>
<dbReference type="InterPro" id="IPR023346">
    <property type="entry name" value="Lysozyme-like_dom_sf"/>
</dbReference>
<protein>
    <submittedName>
        <fullName evidence="5">NADP-dependent aryl-alcohol dehydrogenase</fullName>
    </submittedName>
</protein>
<keyword evidence="6" id="KW-1185">Reference proteome</keyword>
<dbReference type="InterPro" id="IPR023210">
    <property type="entry name" value="NADP_OxRdtase_dom"/>
</dbReference>
<dbReference type="GO" id="GO:0005576">
    <property type="term" value="C:extracellular region"/>
    <property type="evidence" value="ECO:0007669"/>
    <property type="project" value="InterPro"/>
</dbReference>
<dbReference type="PANTHER" id="PTHR43150:SF2">
    <property type="entry name" value="HYPERKINETIC, ISOFORM M"/>
    <property type="match status" value="1"/>
</dbReference>
<evidence type="ECO:0000313" key="5">
    <source>
        <dbReference type="EMBL" id="GAN01928.1"/>
    </source>
</evidence>
<name>A0A0C9MJ47_9FUNG</name>
<dbReference type="GO" id="GO:0005975">
    <property type="term" value="P:carbohydrate metabolic process"/>
    <property type="evidence" value="ECO:0007669"/>
    <property type="project" value="InterPro"/>
</dbReference>
<dbReference type="EMBL" id="DF836303">
    <property type="protein sequence ID" value="GAN01928.1"/>
    <property type="molecule type" value="Genomic_DNA"/>
</dbReference>
<proteinExistence type="inferred from homology"/>
<accession>A0A0C9MJ47</accession>
<evidence type="ECO:0000256" key="2">
    <source>
        <dbReference type="ARBA" id="ARBA00022857"/>
    </source>
</evidence>
<comment type="similarity">
    <text evidence="1">Belongs to the shaker potassium channel beta subunit family.</text>
</comment>
<keyword evidence="2" id="KW-0521">NADP</keyword>
<sequence length="668" mass="74555">MAATSSKYCSGSKFAVKNSICGKFQFSKLSNSGQCTDSSKKTQGVFSGTKLSNCTTFYDISMLPNQTMDATAIKMAELITNVFENGNTKMGYAAAEKLGDCRGYTCGYIGFTTGTNDAYAVVKEYIRREPKAPMKKYLNELKRLSSFLFGDPQRDDTKNLSGFPDAWKKAACEDSVFVQTQLDVGQSMYLKPALKYAASVGVKSNLGKAIFYDTIVQHGWQYVEPYINLPRILHLTGPIKKNESEKAYLTRFLTTRRQLVCCFPGGVWNDSADRMQDLQSLVDDWSKTKDLKNPVTLKIYGSKITGKENILADSQRCKSQKKSSKQAKSISVPIPDTCPATYLGNSGLKVSVLTLGSWITFEQTSEIVSTALELGINHFDVAESHAGGQAEIDLGLALRNQKGLRRSDFVLSTKVFWGGKGPNDRGLSRKHVFEGTVACLQRLQLDYVDILYAQRPDPDTPMEEIVRAFNWCIDKGMALYWGTSEWPAYLITEAMNVADRLQLIAPITESPQYNMLNRERVEKEYLPMYQKYKLGTCIWSPLASGLLSGKYNDGQIPKLTRLAIQDHPVINRLRSGFFSDEGRRKLEKIRMMCSVAKRIGCTPAQLGIAWCLKNKNVTSVIIGASTPAQARENIQAIGVVRLLTDEIMLDLDRLLANKPEDVFDFRKS</sequence>
<evidence type="ECO:0000256" key="3">
    <source>
        <dbReference type="ARBA" id="ARBA00023002"/>
    </source>
</evidence>
<dbReference type="CDD" id="cd00978">
    <property type="entry name" value="chitosanase_GH46"/>
    <property type="match status" value="1"/>
</dbReference>
<gene>
    <name evidence="5" type="ORF">MAM1_0014c01365</name>
</gene>
<dbReference type="InterPro" id="IPR036812">
    <property type="entry name" value="NAD(P)_OxRdtase_dom_sf"/>
</dbReference>
<dbReference type="Pfam" id="PF00248">
    <property type="entry name" value="Aldo_ket_red"/>
    <property type="match status" value="1"/>
</dbReference>
<dbReference type="InterPro" id="IPR000400">
    <property type="entry name" value="Glyco_hydro_46"/>
</dbReference>
<dbReference type="Pfam" id="PF01374">
    <property type="entry name" value="Glyco_hydro_46"/>
    <property type="match status" value="1"/>
</dbReference>
<dbReference type="PANTHER" id="PTHR43150">
    <property type="entry name" value="HYPERKINETIC, ISOFORM M"/>
    <property type="match status" value="1"/>
</dbReference>
<dbReference type="Proteomes" id="UP000053815">
    <property type="component" value="Unassembled WGS sequence"/>
</dbReference>